<proteinExistence type="predicted"/>
<protein>
    <submittedName>
        <fullName evidence="2">Resolvase/invertase-type recombinase catalytic domain-containing protein</fullName>
    </submittedName>
</protein>
<dbReference type="PROSITE" id="PS51736">
    <property type="entry name" value="RECOMBINASES_3"/>
    <property type="match status" value="1"/>
</dbReference>
<evidence type="ECO:0000259" key="1">
    <source>
        <dbReference type="PROSITE" id="PS51736"/>
    </source>
</evidence>
<dbReference type="Proteomes" id="UP001161497">
    <property type="component" value="Chromosome"/>
</dbReference>
<name>A0ABN8XEX5_9BACT</name>
<accession>A0ABN8XEX5</accession>
<feature type="domain" description="Resolvase/invertase-type recombinase catalytic" evidence="1">
    <location>
        <begin position="68"/>
        <end position="79"/>
    </location>
</feature>
<reference evidence="2" key="1">
    <citation type="submission" date="2023-03" db="EMBL/GenBank/DDBJ databases">
        <authorList>
            <person name="Cremers G."/>
            <person name="Picone N."/>
        </authorList>
    </citation>
    <scope>NUCLEOTIDE SEQUENCE</scope>
    <source>
        <strain evidence="2">Sample_alias</strain>
    </source>
</reference>
<evidence type="ECO:0000313" key="3">
    <source>
        <dbReference type="Proteomes" id="UP001161497"/>
    </source>
</evidence>
<sequence>MHSLNLSRKMVSLQKAARIPEGFCPNAAVMGTRGQAFAASPHGGRTPALRSCAVAPELFRAEAEANWRTIAYARVSSPD</sequence>
<gene>
    <name evidence="2" type="ORF">MFUM_1476</name>
</gene>
<evidence type="ECO:0000313" key="2">
    <source>
        <dbReference type="EMBL" id="CAI9085819.1"/>
    </source>
</evidence>
<dbReference type="EMBL" id="OX458932">
    <property type="protein sequence ID" value="CAI9085819.1"/>
    <property type="molecule type" value="Genomic_DNA"/>
</dbReference>
<dbReference type="InterPro" id="IPR006119">
    <property type="entry name" value="Resolv_N"/>
</dbReference>
<keyword evidence="3" id="KW-1185">Reference proteome</keyword>
<organism evidence="2 3">
    <name type="scientific">Candidatus Methylacidiphilum fumarolicum</name>
    <dbReference type="NCBI Taxonomy" id="591154"/>
    <lineage>
        <taxon>Bacteria</taxon>
        <taxon>Pseudomonadati</taxon>
        <taxon>Verrucomicrobiota</taxon>
        <taxon>Methylacidiphilae</taxon>
        <taxon>Methylacidiphilales</taxon>
        <taxon>Methylacidiphilaceae</taxon>
        <taxon>Methylacidiphilum (ex Ratnadevi et al. 2023)</taxon>
    </lineage>
</organism>